<organism evidence="5 6">
    <name type="scientific">Acidiplasma cupricumulans</name>
    <dbReference type="NCBI Taxonomy" id="312540"/>
    <lineage>
        <taxon>Archaea</taxon>
        <taxon>Methanobacteriati</taxon>
        <taxon>Thermoplasmatota</taxon>
        <taxon>Thermoplasmata</taxon>
        <taxon>Thermoplasmatales</taxon>
        <taxon>Ferroplasmaceae</taxon>
        <taxon>Acidiplasma</taxon>
    </lineage>
</organism>
<dbReference type="SUPFAM" id="SSF51445">
    <property type="entry name" value="(Trans)glycosidases"/>
    <property type="match status" value="1"/>
</dbReference>
<dbReference type="Gene3D" id="2.60.40.1180">
    <property type="entry name" value="Golgi alpha-mannosidase II"/>
    <property type="match status" value="1"/>
</dbReference>
<dbReference type="NCBIfam" id="TIGR02100">
    <property type="entry name" value="glgX_debranch"/>
    <property type="match status" value="1"/>
</dbReference>
<dbReference type="InterPro" id="IPR006047">
    <property type="entry name" value="GH13_cat_dom"/>
</dbReference>
<gene>
    <name evidence="5" type="ORF">AOG55_03190</name>
</gene>
<dbReference type="PANTHER" id="PTHR43002">
    <property type="entry name" value="GLYCOGEN DEBRANCHING ENZYME"/>
    <property type="match status" value="1"/>
</dbReference>
<dbReference type="Pfam" id="PF00128">
    <property type="entry name" value="Alpha-amylase"/>
    <property type="match status" value="1"/>
</dbReference>
<dbReference type="CDD" id="cd02856">
    <property type="entry name" value="E_set_GDE_Isoamylase_N"/>
    <property type="match status" value="1"/>
</dbReference>
<dbReference type="GO" id="GO:0005980">
    <property type="term" value="P:glycogen catabolic process"/>
    <property type="evidence" value="ECO:0007669"/>
    <property type="project" value="InterPro"/>
</dbReference>
<dbReference type="InterPro" id="IPR013783">
    <property type="entry name" value="Ig-like_fold"/>
</dbReference>
<dbReference type="Gene3D" id="3.20.20.80">
    <property type="entry name" value="Glycosidases"/>
    <property type="match status" value="1"/>
</dbReference>
<proteinExistence type="inferred from homology"/>
<dbReference type="SUPFAM" id="SSF51011">
    <property type="entry name" value="Glycosyl hydrolase domain"/>
    <property type="match status" value="1"/>
</dbReference>
<dbReference type="InterPro" id="IPR044505">
    <property type="entry name" value="GlgX_Isoamylase_N_E_set"/>
</dbReference>
<dbReference type="Pfam" id="PF02922">
    <property type="entry name" value="CBM_48"/>
    <property type="match status" value="1"/>
</dbReference>
<dbReference type="Proteomes" id="UP000050301">
    <property type="component" value="Unassembled WGS sequence"/>
</dbReference>
<accession>A0A0Q0VYB5</accession>
<dbReference type="SUPFAM" id="SSF81296">
    <property type="entry name" value="E set domains"/>
    <property type="match status" value="1"/>
</dbReference>
<keyword evidence="6" id="KW-1185">Reference proteome</keyword>
<keyword evidence="3" id="KW-0326">Glycosidase</keyword>
<evidence type="ECO:0000256" key="2">
    <source>
        <dbReference type="ARBA" id="ARBA00022801"/>
    </source>
</evidence>
<keyword evidence="2" id="KW-0378">Hydrolase</keyword>
<dbReference type="InterPro" id="IPR004193">
    <property type="entry name" value="Glyco_hydro_13_N"/>
</dbReference>
<dbReference type="InterPro" id="IPR011837">
    <property type="entry name" value="Glycogen_debranch_GlgX"/>
</dbReference>
<evidence type="ECO:0000256" key="3">
    <source>
        <dbReference type="ARBA" id="ARBA00023295"/>
    </source>
</evidence>
<comment type="similarity">
    <text evidence="1">Belongs to the glycosyl hydrolase 13 family.</text>
</comment>
<dbReference type="InterPro" id="IPR017853">
    <property type="entry name" value="GH"/>
</dbReference>
<feature type="domain" description="Glycosyl hydrolase family 13 catalytic" evidence="4">
    <location>
        <begin position="165"/>
        <end position="575"/>
    </location>
</feature>
<dbReference type="SMART" id="SM00642">
    <property type="entry name" value="Aamy"/>
    <property type="match status" value="1"/>
</dbReference>
<dbReference type="AlphaFoldDB" id="A0A0Q0VYB5"/>
<dbReference type="CDD" id="cd11326">
    <property type="entry name" value="AmyAc_Glg_debranch"/>
    <property type="match status" value="1"/>
</dbReference>
<dbReference type="InterPro" id="IPR014756">
    <property type="entry name" value="Ig_E-set"/>
</dbReference>
<dbReference type="Gene3D" id="2.60.40.10">
    <property type="entry name" value="Immunoglobulins"/>
    <property type="match status" value="1"/>
</dbReference>
<evidence type="ECO:0000313" key="6">
    <source>
        <dbReference type="Proteomes" id="UP000050301"/>
    </source>
</evidence>
<dbReference type="GO" id="GO:0004135">
    <property type="term" value="F:amylo-alpha-1,6-glucosidase activity"/>
    <property type="evidence" value="ECO:0007669"/>
    <property type="project" value="InterPro"/>
</dbReference>
<dbReference type="EMBL" id="LKBH01000010">
    <property type="protein sequence ID" value="KQB36778.1"/>
    <property type="molecule type" value="Genomic_DNA"/>
</dbReference>
<evidence type="ECO:0000259" key="4">
    <source>
        <dbReference type="SMART" id="SM00642"/>
    </source>
</evidence>
<protein>
    <submittedName>
        <fullName evidence="5">Glycogen debranching protein</fullName>
    </submittedName>
</protein>
<evidence type="ECO:0000256" key="1">
    <source>
        <dbReference type="ARBA" id="ARBA00008061"/>
    </source>
</evidence>
<reference evidence="5 6" key="1">
    <citation type="submission" date="2015-09" db="EMBL/GenBank/DDBJ databases">
        <title>Heavy metals and arsenic resistance mechanisms in polyextremophilic archaea of the family Ferroplasmaceae.</title>
        <authorList>
            <person name="Bulaev A.G."/>
            <person name="Kanygina A.V."/>
        </authorList>
    </citation>
    <scope>NUCLEOTIDE SEQUENCE [LARGE SCALE GENOMIC DNA]</scope>
    <source>
        <strain evidence="5 6">BH2</strain>
    </source>
</reference>
<name>A0A0Q0VYB5_9ARCH</name>
<evidence type="ECO:0000313" key="5">
    <source>
        <dbReference type="EMBL" id="KQB36778.1"/>
    </source>
</evidence>
<dbReference type="InParanoid" id="A0A0Q0VYB5"/>
<comment type="caution">
    <text evidence="5">The sequence shown here is derived from an EMBL/GenBank/DDBJ whole genome shotgun (WGS) entry which is preliminary data.</text>
</comment>
<dbReference type="InterPro" id="IPR013780">
    <property type="entry name" value="Glyco_hydro_b"/>
</dbReference>
<dbReference type="FunCoup" id="A0A0Q0VYB5">
    <property type="interactions" value="12"/>
</dbReference>
<sequence>MYNLKPGHSYPQGATVYEDGTNFAIYSENATAVSLEFYDTPYDEYPSETIHLKEKDGYIWHVFVSGIKPGTLYNYRIDGPYKPELGLRFNKNKLLIDPYARAITSDVTWNKSVYGYDTDSDQKDLSFSTENDSQFVPKSVVYKDNFDWKGVENPDIPWNNTLIYETHIKGFTKLRADIGENIRGTYSGLGSQKMIDYLKDLGITAVEIMPAQQEVTAEYLYDKKLTNYWGYDTIGYFAPDIRFSSTKKPGDQINEFKNMVKNLHENNIEVIMDVVYNHTAEGNELGPTLSFKGIDNLVYYKLQADNPRYYYDVTGTGNSLDAGHPQVLRLIMDSLRYWITEMHVDGFRFDLASALARQLYDVNSLSAFFDIIYQDPVISRVKLIAEPWDVGPGGYQVGEFPPMWAEWNGKYRDAIRHYWKDRGVNISEFATRISGSPDLYQTSGRRPHSSINYVTSHDGFTMYDLVSYTNKHNENNLNDNKDGTDDNISENFGIEGKTDDNKIKYLRNKRIRSFFITLLTSQGSPMILGGDEIMRTQNGNNNAYCQDNEISWYDWNLDDERLKLLNFVKNMVNIRKKYAVLRRRNFFKGEIIPGTDIKDVIWVKPDGTEMSEEDWTSGNNKAIGVILTAIGMERVFSEPVSYDNLMLIFNPTEDKINFSIPKRWKKAQIIIDSLPEHENFPIGISDTVLNIEPQSAYILEEP</sequence>
<dbReference type="RefSeq" id="WP_055040739.1">
    <property type="nucleotide sequence ID" value="NZ_LKBH01000010.1"/>
</dbReference>